<dbReference type="PANTHER" id="PTHR22801">
    <property type="entry name" value="LITHOSTATHINE"/>
    <property type="match status" value="1"/>
</dbReference>
<dbReference type="OrthoDB" id="6144913at2759"/>
<dbReference type="InterPro" id="IPR001304">
    <property type="entry name" value="C-type_lectin-like"/>
</dbReference>
<dbReference type="AlphaFoldDB" id="A0A2T7PTS1"/>
<dbReference type="PROSITE" id="PS50041">
    <property type="entry name" value="C_TYPE_LECTIN_2"/>
    <property type="match status" value="2"/>
</dbReference>
<dbReference type="SMART" id="SM00034">
    <property type="entry name" value="CLECT"/>
    <property type="match status" value="2"/>
</dbReference>
<comment type="caution">
    <text evidence="2">The sequence shown here is derived from an EMBL/GenBank/DDBJ whole genome shotgun (WGS) entry which is preliminary data.</text>
</comment>
<evidence type="ECO:0000313" key="3">
    <source>
        <dbReference type="Proteomes" id="UP000245119"/>
    </source>
</evidence>
<protein>
    <recommendedName>
        <fullName evidence="1">C-type lectin domain-containing protein</fullName>
    </recommendedName>
</protein>
<dbReference type="InterPro" id="IPR016186">
    <property type="entry name" value="C-type_lectin-like/link_sf"/>
</dbReference>
<sequence>MTVPTSGSFQRAMTTYSRPNIFGGELAAVENVETQKFLQEQLSGRLNYSQPVWIGLTRAQDNSTFAFPDGSIPKFWNWAREEPGNVSSGNVCVAMDAGNNGAWITYSCDSFLSTATRLGHVCEFASENKTAGAKTTPLPSTPSIPSIPSCSALSHPSSTDLVAYGNSCYLFVVARTASYYAVQDTCRGGTLTLGYSLLPDERVYRGQLAVIRDKDTQLFLLDQLTTKFNYSQPVWIGLVRDEPLGPFRTPEGITVEYPNFVEEDGSSNSTKGCVAIDPQSSNGLKFTKCSCVSNNSDISMDITDSRNIFDKPGDNINKCSRRNNRTRDINNDPVNISVKPVVTGTDIIIFLIYKANLNFRAVGDRDYSGNVDTISNPIHDTQHNQRLIYRGSELAGSVCQQCGDLDSSTPCSDEELFMATTSKCDDATPYCINDIFQNDGQAVFYKRCVNTELCTQLWYVESSDRVQCIQYDPVVYTEDLVCHLCCYGDTCNGNIVPPAETLFIPR</sequence>
<dbReference type="CDD" id="cd00037">
    <property type="entry name" value="CLECT"/>
    <property type="match status" value="2"/>
</dbReference>
<evidence type="ECO:0000259" key="1">
    <source>
        <dbReference type="PROSITE" id="PS50041"/>
    </source>
</evidence>
<keyword evidence="3" id="KW-1185">Reference proteome</keyword>
<name>A0A2T7PTS1_POMCA</name>
<organism evidence="2 3">
    <name type="scientific">Pomacea canaliculata</name>
    <name type="common">Golden apple snail</name>
    <dbReference type="NCBI Taxonomy" id="400727"/>
    <lineage>
        <taxon>Eukaryota</taxon>
        <taxon>Metazoa</taxon>
        <taxon>Spiralia</taxon>
        <taxon>Lophotrochozoa</taxon>
        <taxon>Mollusca</taxon>
        <taxon>Gastropoda</taxon>
        <taxon>Caenogastropoda</taxon>
        <taxon>Architaenioglossa</taxon>
        <taxon>Ampullarioidea</taxon>
        <taxon>Ampullariidae</taxon>
        <taxon>Pomacea</taxon>
    </lineage>
</organism>
<feature type="domain" description="C-type lectin" evidence="1">
    <location>
        <begin position="164"/>
        <end position="291"/>
    </location>
</feature>
<evidence type="ECO:0000313" key="2">
    <source>
        <dbReference type="EMBL" id="PVD36824.1"/>
    </source>
</evidence>
<gene>
    <name evidence="2" type="ORF">C0Q70_03814</name>
</gene>
<dbReference type="SUPFAM" id="SSF56436">
    <property type="entry name" value="C-type lectin-like"/>
    <property type="match status" value="2"/>
</dbReference>
<feature type="domain" description="C-type lectin" evidence="1">
    <location>
        <begin position="23"/>
        <end position="117"/>
    </location>
</feature>
<dbReference type="InterPro" id="IPR050801">
    <property type="entry name" value="Ca-Dep_Lectins_ImmuneDev"/>
</dbReference>
<dbReference type="Gene3D" id="3.10.100.10">
    <property type="entry name" value="Mannose-Binding Protein A, subunit A"/>
    <property type="match status" value="2"/>
</dbReference>
<dbReference type="CDD" id="cd00117">
    <property type="entry name" value="TFP"/>
    <property type="match status" value="1"/>
</dbReference>
<accession>A0A2T7PTS1</accession>
<reference evidence="2 3" key="1">
    <citation type="submission" date="2018-04" db="EMBL/GenBank/DDBJ databases">
        <title>The genome of golden apple snail Pomacea canaliculata provides insight into stress tolerance and invasive adaptation.</title>
        <authorList>
            <person name="Liu C."/>
            <person name="Liu B."/>
            <person name="Ren Y."/>
            <person name="Zhang Y."/>
            <person name="Wang H."/>
            <person name="Li S."/>
            <person name="Jiang F."/>
            <person name="Yin L."/>
            <person name="Zhang G."/>
            <person name="Qian W."/>
            <person name="Fan W."/>
        </authorList>
    </citation>
    <scope>NUCLEOTIDE SEQUENCE [LARGE SCALE GENOMIC DNA]</scope>
    <source>
        <strain evidence="2">SZHN2017</strain>
        <tissue evidence="2">Muscle</tissue>
    </source>
</reference>
<dbReference type="Pfam" id="PF00059">
    <property type="entry name" value="Lectin_C"/>
    <property type="match status" value="2"/>
</dbReference>
<proteinExistence type="predicted"/>
<dbReference type="Proteomes" id="UP000245119">
    <property type="component" value="Linkage Group LG2"/>
</dbReference>
<dbReference type="InterPro" id="IPR016187">
    <property type="entry name" value="CTDL_fold"/>
</dbReference>
<dbReference type="EMBL" id="PZQS01000002">
    <property type="protein sequence ID" value="PVD36824.1"/>
    <property type="molecule type" value="Genomic_DNA"/>
</dbReference>
<dbReference type="PANTHER" id="PTHR22801:SF63">
    <property type="entry name" value="C-TYPE LECTIN DOMAIN-CONTAINING PROTEIN"/>
    <property type="match status" value="1"/>
</dbReference>